<accession>A0ACC0M2K9</accession>
<proteinExistence type="predicted"/>
<name>A0ACC0M2K9_RHOML</name>
<reference evidence="1" key="1">
    <citation type="submission" date="2022-02" db="EMBL/GenBank/DDBJ databases">
        <title>Plant Genome Project.</title>
        <authorList>
            <person name="Zhang R.-G."/>
        </authorList>
    </citation>
    <scope>NUCLEOTIDE SEQUENCE</scope>
    <source>
        <strain evidence="1">AT1</strain>
    </source>
</reference>
<protein>
    <submittedName>
        <fullName evidence="1">Uncharacterized protein</fullName>
    </submittedName>
</protein>
<gene>
    <name evidence="1" type="ORF">RHMOL_Rhmol10G0139100</name>
</gene>
<evidence type="ECO:0000313" key="2">
    <source>
        <dbReference type="Proteomes" id="UP001062846"/>
    </source>
</evidence>
<organism evidence="1 2">
    <name type="scientific">Rhododendron molle</name>
    <name type="common">Chinese azalea</name>
    <name type="synonym">Azalea mollis</name>
    <dbReference type="NCBI Taxonomy" id="49168"/>
    <lineage>
        <taxon>Eukaryota</taxon>
        <taxon>Viridiplantae</taxon>
        <taxon>Streptophyta</taxon>
        <taxon>Embryophyta</taxon>
        <taxon>Tracheophyta</taxon>
        <taxon>Spermatophyta</taxon>
        <taxon>Magnoliopsida</taxon>
        <taxon>eudicotyledons</taxon>
        <taxon>Gunneridae</taxon>
        <taxon>Pentapetalae</taxon>
        <taxon>asterids</taxon>
        <taxon>Ericales</taxon>
        <taxon>Ericaceae</taxon>
        <taxon>Ericoideae</taxon>
        <taxon>Rhodoreae</taxon>
        <taxon>Rhododendron</taxon>
    </lineage>
</organism>
<dbReference type="Proteomes" id="UP001062846">
    <property type="component" value="Chromosome 10"/>
</dbReference>
<evidence type="ECO:0000313" key="1">
    <source>
        <dbReference type="EMBL" id="KAI8534976.1"/>
    </source>
</evidence>
<sequence length="810" mass="89981">MEAILIDCVQNSLRHFLHQNAIFMCERLCAEFPSETNLQLLAGCYLHNNQAYAAYHVLKGTQMAQSRYLFAISCFQMDLLSEAEASLSPVTDPTAEVPNGAAGHYLLGLIYRYTDRRKSAVHHFKQALSIDPLLWAAYEELCLLGAAEEASTVFGEVAALCIQKQQLNKALAYQNTQPSSDDHSLVSGRNIGLEDSSPREARHMSGNDIRVIPGNYHGVVTSGGVASQSLNGGPGNMSFYSTPSPMAAQLSGVAPPPLCKNVQPNGPNPNAVIMDGSPRSIVNSTIQAPRRKFVDEGKLRKISGRLFSDSGPRRSTRLAAETSVSTNSNATTVTGNGTSHSSKYIGGSKLSSVTFRSVTVRKGQPWTSESFDEGIRHEVRDDSRSNAATSSSSPAGDLSFHDQEETAMPMGGVVMSSSRIITGTSEILDLLRTLGEGYRLSCMYRCQDALDAYLKLPHKHYNTGWVLSQVGKSYFELVDYQEAHRAFSLARLASPYSLEGMDIHSTVLYYFEQRDVHETHSTRLKPSTPLVRGNCNIAQGLLSNGMDRVSSPRVGFLGFLKHLKEDMKLSYLAQELISTDRLAPQSWCAMGNCYSLQKDHETALKNFQRAVRLNSRFAYAHTLCGHEYVALEDFENGIKSYHSALRIDGRHYNAWYGLGMIYLRQEKFEFSEHHFRMAFQINPRSSVIMSYLGTAFHALKKNDEAFEMMEKAILADKKNPLPMYQKANILVSIEKFDEALKVLEELKEYAPQESSVYALMGKIYKRSNMYDKAMLHFGLALDLKPPATDVATIKAAIEKLHVPDELEDTL</sequence>
<comment type="caution">
    <text evidence="1">The sequence shown here is derived from an EMBL/GenBank/DDBJ whole genome shotgun (WGS) entry which is preliminary data.</text>
</comment>
<keyword evidence="2" id="KW-1185">Reference proteome</keyword>
<dbReference type="EMBL" id="CM046397">
    <property type="protein sequence ID" value="KAI8534976.1"/>
    <property type="molecule type" value="Genomic_DNA"/>
</dbReference>